<dbReference type="Proteomes" id="UP000198379">
    <property type="component" value="Unassembled WGS sequence"/>
</dbReference>
<accession>A0A238W7Q4</accession>
<feature type="domain" description="Cytochrome C Planctomycete-type" evidence="3">
    <location>
        <begin position="201"/>
        <end position="260"/>
    </location>
</feature>
<keyword evidence="2" id="KW-0472">Membrane</keyword>
<name>A0A238W7Q4_9FLAO</name>
<feature type="domain" description="GH29D-like beta-sandwich" evidence="5">
    <location>
        <begin position="487"/>
        <end position="546"/>
    </location>
</feature>
<dbReference type="Pfam" id="PF07635">
    <property type="entry name" value="PSCyt1"/>
    <property type="match status" value="1"/>
</dbReference>
<feature type="coiled-coil region" evidence="1">
    <location>
        <begin position="348"/>
        <end position="375"/>
    </location>
</feature>
<keyword evidence="1" id="KW-0175">Coiled coil</keyword>
<dbReference type="Pfam" id="PF13290">
    <property type="entry name" value="CHB_HEX_C_1"/>
    <property type="match status" value="1"/>
</dbReference>
<feature type="transmembrane region" description="Helical" evidence="2">
    <location>
        <begin position="109"/>
        <end position="127"/>
    </location>
</feature>
<evidence type="ECO:0000313" key="7">
    <source>
        <dbReference type="Proteomes" id="UP000198379"/>
    </source>
</evidence>
<evidence type="ECO:0000259" key="3">
    <source>
        <dbReference type="Pfam" id="PF07635"/>
    </source>
</evidence>
<reference evidence="6 7" key="1">
    <citation type="submission" date="2017-06" db="EMBL/GenBank/DDBJ databases">
        <authorList>
            <person name="Kim H.J."/>
            <person name="Triplett B.A."/>
        </authorList>
    </citation>
    <scope>NUCLEOTIDE SEQUENCE [LARGE SCALE GENOMIC DNA]</scope>
    <source>
        <strain evidence="6 7">DSM 25597</strain>
    </source>
</reference>
<dbReference type="InterPro" id="IPR019251">
    <property type="entry name" value="DUF2231_TM"/>
</dbReference>
<evidence type="ECO:0000259" key="4">
    <source>
        <dbReference type="Pfam" id="PF09990"/>
    </source>
</evidence>
<protein>
    <submittedName>
        <fullName evidence="6">Uncharacterized membrane protein</fullName>
    </submittedName>
</protein>
<dbReference type="Gene3D" id="2.60.120.260">
    <property type="entry name" value="Galactose-binding domain-like"/>
    <property type="match status" value="1"/>
</dbReference>
<keyword evidence="2" id="KW-0812">Transmembrane</keyword>
<keyword evidence="7" id="KW-1185">Reference proteome</keyword>
<evidence type="ECO:0000256" key="1">
    <source>
        <dbReference type="SAM" id="Coils"/>
    </source>
</evidence>
<dbReference type="Pfam" id="PF09990">
    <property type="entry name" value="DUF2231"/>
    <property type="match status" value="1"/>
</dbReference>
<sequence>MKESNQAYKSIFLIILTVFGVMTLYTLNTEEAPRFVLFFGRFHPLLLHLPIGALVVTFFIDMTSRFQKKYPTAIIRNLLGFTAIFAIITCFFGYFLSLEGGYQEEILDLHFYTGIATAVLTSILFVISNTSNPKTKKLFLPLFIATLILISIAGHYGSVLTHGDGFLTEYARVPEKEKTIEVIDSLRMYDDVVAKILDDKCIQCHNASKQKGELSLLTKETILRGGVSGANVIEGDAAQSLLYTRLLLPISDEEHMPPEGKAQLTKDEIWLLKHWIDQGLDFKNYATHTIENDTLRNKLKKYLVFNEVIIPKASTDAIEEVKTAGFRVLELVPGKGALTVKLLRSNPTKEHIETLSELEDQIVELDVNTSEITDEMTTVFKDFKNLKSLRLDNTKITDASIKNIKKLEHLEVLNMYNTAISNEGLTELVQTIQPKQIYAWQTQVDQETAIKLGEQYNINIQSNSAEGFVESSQLEPPLITPIKTLFKDTIHITLDSRLKNVEVRYTLNGEAPDTTSTIYTDKIILDQSKTLKVAAFKKGWEPSEVTIREYANIQQEITNFTIQTKPDKSYPDANKLFDLKEGSLDFKDGNWTGYFGTDLNTTIDLGAIKPIQHVSFSTMESVGSWILYPTDFTVYTSTTKKGPFKKAAAMKVSREGEGGDTETKKVTLELSNTEARYVKVVIKNHDKLPEWHPAAGNPAWLFVDEIYFW</sequence>
<keyword evidence="2" id="KW-1133">Transmembrane helix</keyword>
<feature type="transmembrane region" description="Helical" evidence="2">
    <location>
        <begin position="45"/>
        <end position="62"/>
    </location>
</feature>
<dbReference type="Gene3D" id="3.80.10.10">
    <property type="entry name" value="Ribonuclease Inhibitor"/>
    <property type="match status" value="1"/>
</dbReference>
<dbReference type="RefSeq" id="WP_089370092.1">
    <property type="nucleotide sequence ID" value="NZ_BMEP01000002.1"/>
</dbReference>
<dbReference type="AlphaFoldDB" id="A0A238W7Q4"/>
<proteinExistence type="predicted"/>
<dbReference type="EMBL" id="FZNY01000001">
    <property type="protein sequence ID" value="SNR42572.1"/>
    <property type="molecule type" value="Genomic_DNA"/>
</dbReference>
<dbReference type="OrthoDB" id="1099022at2"/>
<organism evidence="6 7">
    <name type="scientific">Dokdonia pacifica</name>
    <dbReference type="NCBI Taxonomy" id="1627892"/>
    <lineage>
        <taxon>Bacteria</taxon>
        <taxon>Pseudomonadati</taxon>
        <taxon>Bacteroidota</taxon>
        <taxon>Flavobacteriia</taxon>
        <taxon>Flavobacteriales</taxon>
        <taxon>Flavobacteriaceae</taxon>
        <taxon>Dokdonia</taxon>
    </lineage>
</organism>
<dbReference type="InterPro" id="IPR059177">
    <property type="entry name" value="GH29D-like_dom"/>
</dbReference>
<dbReference type="InterPro" id="IPR032675">
    <property type="entry name" value="LRR_dom_sf"/>
</dbReference>
<evidence type="ECO:0000259" key="5">
    <source>
        <dbReference type="Pfam" id="PF13290"/>
    </source>
</evidence>
<evidence type="ECO:0000256" key="2">
    <source>
        <dbReference type="SAM" id="Phobius"/>
    </source>
</evidence>
<dbReference type="PANTHER" id="PTHR35889">
    <property type="entry name" value="CYCLOINULO-OLIGOSACCHARIDE FRUCTANOTRANSFERASE-RELATED"/>
    <property type="match status" value="1"/>
</dbReference>
<feature type="transmembrane region" description="Helical" evidence="2">
    <location>
        <begin position="7"/>
        <end position="25"/>
    </location>
</feature>
<dbReference type="SUPFAM" id="SSF49785">
    <property type="entry name" value="Galactose-binding domain-like"/>
    <property type="match status" value="1"/>
</dbReference>
<dbReference type="InterPro" id="IPR008979">
    <property type="entry name" value="Galactose-bd-like_sf"/>
</dbReference>
<dbReference type="SUPFAM" id="SSF52047">
    <property type="entry name" value="RNI-like"/>
    <property type="match status" value="1"/>
</dbReference>
<feature type="transmembrane region" description="Helical" evidence="2">
    <location>
        <begin position="74"/>
        <end position="97"/>
    </location>
</feature>
<feature type="domain" description="DUF2231" evidence="4">
    <location>
        <begin position="42"/>
        <end position="164"/>
    </location>
</feature>
<evidence type="ECO:0000313" key="6">
    <source>
        <dbReference type="EMBL" id="SNR42572.1"/>
    </source>
</evidence>
<gene>
    <name evidence="6" type="ORF">SAMN06265376_101779</name>
</gene>
<dbReference type="PANTHER" id="PTHR35889:SF3">
    <property type="entry name" value="F-BOX DOMAIN-CONTAINING PROTEIN"/>
    <property type="match status" value="1"/>
</dbReference>
<dbReference type="InterPro" id="IPR011429">
    <property type="entry name" value="Cyt_c_Planctomycete-type"/>
</dbReference>
<feature type="transmembrane region" description="Helical" evidence="2">
    <location>
        <begin position="139"/>
        <end position="157"/>
    </location>
</feature>